<evidence type="ECO:0000313" key="1">
    <source>
        <dbReference type="EMBL" id="NFF89394.1"/>
    </source>
</evidence>
<dbReference type="AlphaFoldDB" id="A0A0M1LDW4"/>
<accession>A0A0M1LDW4</accession>
<sequence>MNNKNKEINDFEIKQQIKDNLSLESYIYLINQYIELTSKINMLHDKSENKLFKLKEIKTTINVLKENNIKIPEELNSIYLNLCSELSFYYEYFKLAEDIQGIVSIKNLRYMIGDIADKEKLSLEDISRTIGCEPNTLDNLVHKTYKIEKNDIQKFIEHYGIKQIIDYWNGRYIFN</sequence>
<dbReference type="Proteomes" id="UP000473681">
    <property type="component" value="Unassembled WGS sequence"/>
</dbReference>
<protein>
    <submittedName>
        <fullName evidence="1">Uncharacterized protein</fullName>
    </submittedName>
</protein>
<gene>
    <name evidence="1" type="ORF">FC774_16200</name>
    <name evidence="2" type="ORF">FDB51_16780</name>
</gene>
<dbReference type="Proteomes" id="UP000476820">
    <property type="component" value="Unassembled WGS sequence"/>
</dbReference>
<evidence type="ECO:0000313" key="3">
    <source>
        <dbReference type="Proteomes" id="UP000473681"/>
    </source>
</evidence>
<reference evidence="3 4" key="1">
    <citation type="submission" date="2019-04" db="EMBL/GenBank/DDBJ databases">
        <title>Genome sequencing of Clostridium botulinum Groups I-IV and Clostridium butyricum.</title>
        <authorList>
            <person name="Brunt J."/>
            <person name="Van Vliet A.H.M."/>
            <person name="Stringer S.C."/>
            <person name="Carter A.T."/>
            <person name="Peck M.W."/>
        </authorList>
    </citation>
    <scope>NUCLEOTIDE SEQUENCE [LARGE SCALE GENOMIC DNA]</scope>
    <source>
        <strain evidence="1 4">1605</strain>
        <strain evidence="2 3">CB-K-33E</strain>
    </source>
</reference>
<dbReference type="EMBL" id="SWVK01000030">
    <property type="protein sequence ID" value="NFN36722.1"/>
    <property type="molecule type" value="Genomic_DNA"/>
</dbReference>
<proteinExistence type="predicted"/>
<name>A0A0M1LDW4_CLOBO</name>
<comment type="caution">
    <text evidence="1">The sequence shown here is derived from an EMBL/GenBank/DDBJ whole genome shotgun (WGS) entry which is preliminary data.</text>
</comment>
<evidence type="ECO:0000313" key="4">
    <source>
        <dbReference type="Proteomes" id="UP000476820"/>
    </source>
</evidence>
<evidence type="ECO:0000313" key="2">
    <source>
        <dbReference type="EMBL" id="NFN36722.1"/>
    </source>
</evidence>
<dbReference type="EMBL" id="SWOV01000066">
    <property type="protein sequence ID" value="NFF89394.1"/>
    <property type="molecule type" value="Genomic_DNA"/>
</dbReference>
<dbReference type="RefSeq" id="WP_017825586.1">
    <property type="nucleotide sequence ID" value="NZ_KT897275.1"/>
</dbReference>
<organism evidence="1 4">
    <name type="scientific">Clostridium botulinum</name>
    <dbReference type="NCBI Taxonomy" id="1491"/>
    <lineage>
        <taxon>Bacteria</taxon>
        <taxon>Bacillati</taxon>
        <taxon>Bacillota</taxon>
        <taxon>Clostridia</taxon>
        <taxon>Eubacteriales</taxon>
        <taxon>Clostridiaceae</taxon>
        <taxon>Clostridium</taxon>
    </lineage>
</organism>